<evidence type="ECO:0000256" key="6">
    <source>
        <dbReference type="PIRSR" id="PIRSR602129-50"/>
    </source>
</evidence>
<dbReference type="GO" id="GO:0016831">
    <property type="term" value="F:carboxy-lyase activity"/>
    <property type="evidence" value="ECO:0007669"/>
    <property type="project" value="UniProtKB-KW"/>
</dbReference>
<dbReference type="EMBL" id="OZ034815">
    <property type="protein sequence ID" value="CAL1372719.1"/>
    <property type="molecule type" value="Genomic_DNA"/>
</dbReference>
<dbReference type="InterPro" id="IPR010977">
    <property type="entry name" value="Aromatic_deC"/>
</dbReference>
<dbReference type="GO" id="GO:0030170">
    <property type="term" value="F:pyridoxal phosphate binding"/>
    <property type="evidence" value="ECO:0007669"/>
    <property type="project" value="InterPro"/>
</dbReference>
<organism evidence="8 9">
    <name type="scientific">Linum trigynum</name>
    <dbReference type="NCBI Taxonomy" id="586398"/>
    <lineage>
        <taxon>Eukaryota</taxon>
        <taxon>Viridiplantae</taxon>
        <taxon>Streptophyta</taxon>
        <taxon>Embryophyta</taxon>
        <taxon>Tracheophyta</taxon>
        <taxon>Spermatophyta</taxon>
        <taxon>Magnoliopsida</taxon>
        <taxon>eudicotyledons</taxon>
        <taxon>Gunneridae</taxon>
        <taxon>Pentapetalae</taxon>
        <taxon>rosids</taxon>
        <taxon>fabids</taxon>
        <taxon>Malpighiales</taxon>
        <taxon>Linaceae</taxon>
        <taxon>Linum</taxon>
    </lineage>
</organism>
<evidence type="ECO:0008006" key="10">
    <source>
        <dbReference type="Google" id="ProtNLM"/>
    </source>
</evidence>
<dbReference type="InterPro" id="IPR015422">
    <property type="entry name" value="PyrdxlP-dep_Trfase_small"/>
</dbReference>
<gene>
    <name evidence="8" type="ORF">LTRI10_LOCUS14702</name>
</gene>
<dbReference type="PANTHER" id="PTHR11999:SF96">
    <property type="entry name" value="TYROSINE DECARBOXYLASE"/>
    <property type="match status" value="1"/>
</dbReference>
<evidence type="ECO:0000256" key="7">
    <source>
        <dbReference type="RuleBase" id="RU000382"/>
    </source>
</evidence>
<dbReference type="SUPFAM" id="SSF53383">
    <property type="entry name" value="PLP-dependent transferases"/>
    <property type="match status" value="1"/>
</dbReference>
<evidence type="ECO:0000256" key="2">
    <source>
        <dbReference type="ARBA" id="ARBA00009533"/>
    </source>
</evidence>
<dbReference type="InterPro" id="IPR002129">
    <property type="entry name" value="PyrdxlP-dep_de-COase"/>
</dbReference>
<sequence>MGSISNDFEFVADKAMTPLLTTTTTNPMNSDEFRRQGHMLIDFIADYHSNIEQYPVLSRVKPGYLRQLLPPSAPYEAEPIEEIMKDIQSHIIPGITHWQHPSYFAYFPCSSSTAGILGELLAAGFGVVGFNWEASPAATELETIVMDWFGEMLSLPKPYLFSGDGGGVIMGTTCEAFIVMLVAARDQKLAEIGKDKIGKLVVYCSDQTHCALQKAAKVVGIRPGNVRAVATTRAASFALSPDSLESAVLADVEMGWVPLFLCATIGTTSTTAVDPLQPLCQVAKQHGMWVHVDAAYGGSACICPEFRHVIDGVEGADSFSLNAHKWFFTTLDCCCLWVKNPDALKRSLSTNPEYLRNQASDSGGVIDYKDWQLTLSRRFRSLKLWMVLRSYGVANLRSFLRGHVAMAKAFEKLVAGDDRFEVVVPRRFAMVCFRMTRTSEGSGSDDDGGDEGANNLMNKKLLERVNGSGRVFMTHALVGGIYLLRFAVGSTLTEPEHVMEAWKVIQEHADAIQGDYIHLY</sequence>
<comment type="cofactor">
    <cofactor evidence="1 6 7">
        <name>pyridoxal 5'-phosphate</name>
        <dbReference type="ChEBI" id="CHEBI:597326"/>
    </cofactor>
</comment>
<dbReference type="PROSITE" id="PS00392">
    <property type="entry name" value="DDC_GAD_HDC_YDC"/>
    <property type="match status" value="1"/>
</dbReference>
<name>A0AAV2DFQ8_9ROSI</name>
<evidence type="ECO:0000256" key="5">
    <source>
        <dbReference type="ARBA" id="ARBA00023239"/>
    </source>
</evidence>
<accession>A0AAV2DFQ8</accession>
<keyword evidence="5 7" id="KW-0456">Lyase</keyword>
<dbReference type="Pfam" id="PF00282">
    <property type="entry name" value="Pyridoxal_deC"/>
    <property type="match status" value="1"/>
</dbReference>
<dbReference type="PRINTS" id="PR00800">
    <property type="entry name" value="YHDCRBOXLASE"/>
</dbReference>
<dbReference type="CDD" id="cd06450">
    <property type="entry name" value="DOPA_deC_like"/>
    <property type="match status" value="1"/>
</dbReference>
<keyword evidence="3" id="KW-0210">Decarboxylase</keyword>
<dbReference type="GO" id="GO:0019752">
    <property type="term" value="P:carboxylic acid metabolic process"/>
    <property type="evidence" value="ECO:0007669"/>
    <property type="project" value="InterPro"/>
</dbReference>
<feature type="modified residue" description="N6-(pyridoxal phosphate)lysine" evidence="6">
    <location>
        <position position="325"/>
    </location>
</feature>
<evidence type="ECO:0000256" key="3">
    <source>
        <dbReference type="ARBA" id="ARBA00022793"/>
    </source>
</evidence>
<dbReference type="PANTHER" id="PTHR11999">
    <property type="entry name" value="GROUP II PYRIDOXAL-5-PHOSPHATE DECARBOXYLASE"/>
    <property type="match status" value="1"/>
</dbReference>
<protein>
    <recommendedName>
        <fullName evidence="10">Tyrosine decarboxylase</fullName>
    </recommendedName>
</protein>
<dbReference type="GO" id="GO:0005737">
    <property type="term" value="C:cytoplasm"/>
    <property type="evidence" value="ECO:0007669"/>
    <property type="project" value="TreeGrafter"/>
</dbReference>
<dbReference type="InterPro" id="IPR015421">
    <property type="entry name" value="PyrdxlP-dep_Trfase_major"/>
</dbReference>
<dbReference type="Gene3D" id="3.90.1150.10">
    <property type="entry name" value="Aspartate Aminotransferase, domain 1"/>
    <property type="match status" value="1"/>
</dbReference>
<evidence type="ECO:0000313" key="9">
    <source>
        <dbReference type="Proteomes" id="UP001497516"/>
    </source>
</evidence>
<dbReference type="InterPro" id="IPR021115">
    <property type="entry name" value="Pyridoxal-P_BS"/>
</dbReference>
<dbReference type="FunFam" id="1.20.1340.10:FF:000001">
    <property type="entry name" value="Histidine decarboxylase"/>
    <property type="match status" value="1"/>
</dbReference>
<reference evidence="8 9" key="1">
    <citation type="submission" date="2024-04" db="EMBL/GenBank/DDBJ databases">
        <authorList>
            <person name="Fracassetti M."/>
        </authorList>
    </citation>
    <scope>NUCLEOTIDE SEQUENCE [LARGE SCALE GENOMIC DNA]</scope>
</reference>
<evidence type="ECO:0000256" key="1">
    <source>
        <dbReference type="ARBA" id="ARBA00001933"/>
    </source>
</evidence>
<dbReference type="Gene3D" id="3.40.640.10">
    <property type="entry name" value="Type I PLP-dependent aspartate aminotransferase-like (Major domain)"/>
    <property type="match status" value="1"/>
</dbReference>
<evidence type="ECO:0000313" key="8">
    <source>
        <dbReference type="EMBL" id="CAL1372719.1"/>
    </source>
</evidence>
<dbReference type="AlphaFoldDB" id="A0AAV2DFQ8"/>
<comment type="similarity">
    <text evidence="2 7">Belongs to the group II decarboxylase family.</text>
</comment>
<dbReference type="Proteomes" id="UP001497516">
    <property type="component" value="Chromosome 2"/>
</dbReference>
<dbReference type="GO" id="GO:0006520">
    <property type="term" value="P:amino acid metabolic process"/>
    <property type="evidence" value="ECO:0007669"/>
    <property type="project" value="InterPro"/>
</dbReference>
<keyword evidence="9" id="KW-1185">Reference proteome</keyword>
<dbReference type="FunFam" id="3.40.640.10:FF:000025">
    <property type="entry name" value="Histidine decarboxylase"/>
    <property type="match status" value="1"/>
</dbReference>
<dbReference type="InterPro" id="IPR015424">
    <property type="entry name" value="PyrdxlP-dep_Trfase"/>
</dbReference>
<dbReference type="Gene3D" id="1.20.1340.10">
    <property type="entry name" value="dopa decarboxylase, N-terminal domain"/>
    <property type="match status" value="1"/>
</dbReference>
<proteinExistence type="inferred from homology"/>
<keyword evidence="4 6" id="KW-0663">Pyridoxal phosphate</keyword>
<evidence type="ECO:0000256" key="4">
    <source>
        <dbReference type="ARBA" id="ARBA00022898"/>
    </source>
</evidence>